<reference evidence="1" key="1">
    <citation type="journal article" date="2015" name="Nature">
        <title>Complex archaea that bridge the gap between prokaryotes and eukaryotes.</title>
        <authorList>
            <person name="Spang A."/>
            <person name="Saw J.H."/>
            <person name="Jorgensen S.L."/>
            <person name="Zaremba-Niedzwiedzka K."/>
            <person name="Martijn J."/>
            <person name="Lind A.E."/>
            <person name="van Eijk R."/>
            <person name="Schleper C."/>
            <person name="Guy L."/>
            <person name="Ettema T.J."/>
        </authorList>
    </citation>
    <scope>NUCLEOTIDE SEQUENCE</scope>
</reference>
<comment type="caution">
    <text evidence="1">The sequence shown here is derived from an EMBL/GenBank/DDBJ whole genome shotgun (WGS) entry which is preliminary data.</text>
</comment>
<organism evidence="1">
    <name type="scientific">marine sediment metagenome</name>
    <dbReference type="NCBI Taxonomy" id="412755"/>
    <lineage>
        <taxon>unclassified sequences</taxon>
        <taxon>metagenomes</taxon>
        <taxon>ecological metagenomes</taxon>
    </lineage>
</organism>
<sequence>MKICKIKDCDIRVLAKDYCDKHYTRFRRHGNPFHVENERHGMTGTSEYITWYNMIHRCYNGNNTGYKYYGERGITVCDRWRKSFKAFYVDMGKKPFPKAEIDRINNDLGYFPRNCRWATRAQNQQNKRNNKLSFEKATHPLMTLSIFKEKK</sequence>
<name>A0A0F9H3V1_9ZZZZ</name>
<evidence type="ECO:0000313" key="1">
    <source>
        <dbReference type="EMBL" id="KKL76300.1"/>
    </source>
</evidence>
<dbReference type="AlphaFoldDB" id="A0A0F9H3V1"/>
<proteinExistence type="predicted"/>
<accession>A0A0F9H3V1</accession>
<evidence type="ECO:0008006" key="2">
    <source>
        <dbReference type="Google" id="ProtNLM"/>
    </source>
</evidence>
<protein>
    <recommendedName>
        <fullName evidence="2">Nuclease associated modular domain-containing protein</fullName>
    </recommendedName>
</protein>
<gene>
    <name evidence="1" type="ORF">LCGC14_2046290</name>
</gene>
<dbReference type="EMBL" id="LAZR01024090">
    <property type="protein sequence ID" value="KKL76300.1"/>
    <property type="molecule type" value="Genomic_DNA"/>
</dbReference>